<dbReference type="Proteomes" id="UP000283530">
    <property type="component" value="Unassembled WGS sequence"/>
</dbReference>
<dbReference type="AlphaFoldDB" id="A0A3S3NIU4"/>
<dbReference type="InterPro" id="IPR008922">
    <property type="entry name" value="Di-copper_centre_dom_sf"/>
</dbReference>
<evidence type="ECO:0000256" key="3">
    <source>
        <dbReference type="ARBA" id="ARBA00022784"/>
    </source>
</evidence>
<feature type="binding site" evidence="7">
    <location>
        <position position="332"/>
    </location>
    <ligand>
        <name>Cu cation</name>
        <dbReference type="ChEBI" id="CHEBI:23378"/>
        <label>B</label>
    </ligand>
</feature>
<evidence type="ECO:0000256" key="1">
    <source>
        <dbReference type="ARBA" id="ARBA00009928"/>
    </source>
</evidence>
<dbReference type="Pfam" id="PF12142">
    <property type="entry name" value="PPO1_DWL"/>
    <property type="match status" value="1"/>
</dbReference>
<organism evidence="13 14">
    <name type="scientific">Cinnamomum micranthum f. kanehirae</name>
    <dbReference type="NCBI Taxonomy" id="337451"/>
    <lineage>
        <taxon>Eukaryota</taxon>
        <taxon>Viridiplantae</taxon>
        <taxon>Streptophyta</taxon>
        <taxon>Embryophyta</taxon>
        <taxon>Tracheophyta</taxon>
        <taxon>Spermatophyta</taxon>
        <taxon>Magnoliopsida</taxon>
        <taxon>Magnoliidae</taxon>
        <taxon>Laurales</taxon>
        <taxon>Lauraceae</taxon>
        <taxon>Cinnamomum</taxon>
    </lineage>
</organism>
<evidence type="ECO:0000256" key="9">
    <source>
        <dbReference type="PIRSR" id="PIRSR000290-3"/>
    </source>
</evidence>
<feature type="binding site" evidence="7">
    <location>
        <position position="336"/>
    </location>
    <ligand>
        <name>Cu cation</name>
        <dbReference type="ChEBI" id="CHEBI:23378"/>
        <label>B</label>
    </ligand>
</feature>
<evidence type="ECO:0000259" key="12">
    <source>
        <dbReference type="PROSITE" id="PS00498"/>
    </source>
</evidence>
<keyword evidence="4" id="KW-0560">Oxidoreductase</keyword>
<sequence length="596" mass="66494">MAMASTFLSNNSLGSGLNTKATTSSSWHLHQQRSQVSGGARRRHSLHRSLLISCKDGRDADNAVPFIDRRNVLIGLGGLYGAASSIGFDAVAAPIAPPDLSKCGPADLPAGAIPTNCCPPFNDKIVDFKFPSFSKMRVRPAAHSAADDKEYMAKFTKAIQLMKDLPKDDPRNFTQQANVHCAYCDGAYDQVGFPNLELQVHNSWLFFPFHRYYVYFFERILGKLIGDESFALPFWNWDAPKGMIMPPIYTDPSSPLYDKLRDAAHQPPKVIDLDYNGVDPTTTDRQQIIDNLTIMYRQMVSNARTPQLFLGSPYRAGDNPDPGAGSVENVPHGPVHVWTGDRTQPNGEDMGNFYSAARDPIFYAHHANVDRMWSLWRQMGGTHKDFTDSDWLDAAFLFYDENAQLVRVKVRDCLDTAKLGYSYQQVEVPWLKSRPTTRRVAGTASVDSAKKKADATDAASVFPRKLDSVLKVIVKRPKKSRSKKEKEEEDELLVIDQIEVGRDVSAKFDVFINVEDHKKHGPATSEFAGSFVNVAHKHKHSKKPTVLKTRLRLGITELLEDLGAEQDDEVVVTLVPRYGKDAITIGGVYIEHHSVS</sequence>
<feature type="compositionally biased region" description="Polar residues" evidence="10">
    <location>
        <begin position="19"/>
        <end position="37"/>
    </location>
</feature>
<keyword evidence="2 7" id="KW-0479">Metal-binding</keyword>
<dbReference type="SUPFAM" id="SSF48056">
    <property type="entry name" value="Di-copper centre-containing domain"/>
    <property type="match status" value="1"/>
</dbReference>
<dbReference type="InterPro" id="IPR016213">
    <property type="entry name" value="Polyphenol_oxidase"/>
</dbReference>
<dbReference type="GO" id="GO:0004097">
    <property type="term" value="F:catechol oxidase activity"/>
    <property type="evidence" value="ECO:0007669"/>
    <property type="project" value="InterPro"/>
</dbReference>
<dbReference type="PIRSF" id="PIRSF000290">
    <property type="entry name" value="PPO_plant"/>
    <property type="match status" value="1"/>
</dbReference>
<evidence type="ECO:0000256" key="8">
    <source>
        <dbReference type="PIRSR" id="PIRSR000290-2"/>
    </source>
</evidence>
<dbReference type="FunFam" id="1.10.1280.10:FF:000007">
    <property type="entry name" value="Polyphenol oxidase, chloroplastic"/>
    <property type="match status" value="1"/>
</dbReference>
<dbReference type="Gene3D" id="1.10.1280.10">
    <property type="entry name" value="Di-copper center containing domain from catechol oxidase"/>
    <property type="match status" value="1"/>
</dbReference>
<dbReference type="InterPro" id="IPR022740">
    <property type="entry name" value="Polyphenol_oxidase_C"/>
</dbReference>
<evidence type="ECO:0000256" key="5">
    <source>
        <dbReference type="ARBA" id="ARBA00023008"/>
    </source>
</evidence>
<keyword evidence="6 8" id="KW-1015">Disulfide bond</keyword>
<feature type="binding site" evidence="7">
    <location>
        <position position="201"/>
    </location>
    <ligand>
        <name>Cu cation</name>
        <dbReference type="ChEBI" id="CHEBI:23378"/>
        <label>A</label>
    </ligand>
</feature>
<comment type="cofactor">
    <cofactor evidence="7">
        <name>Cu(2+)</name>
        <dbReference type="ChEBI" id="CHEBI:29036"/>
    </cofactor>
    <text evidence="7">Binds 2 copper ions per subunit.</text>
</comment>
<proteinExistence type="inferred from homology"/>
<evidence type="ECO:0000256" key="4">
    <source>
        <dbReference type="ARBA" id="ARBA00023002"/>
    </source>
</evidence>
<name>A0A3S3NIU4_9MAGN</name>
<keyword evidence="14" id="KW-1185">Reference proteome</keyword>
<keyword evidence="3" id="KW-0883">Thioether bond</keyword>
<dbReference type="GO" id="GO:0046872">
    <property type="term" value="F:metal ion binding"/>
    <property type="evidence" value="ECO:0007669"/>
    <property type="project" value="UniProtKB-KW"/>
</dbReference>
<feature type="disulfide bond" evidence="8">
    <location>
        <begin position="117"/>
        <end position="181"/>
    </location>
</feature>
<evidence type="ECO:0000256" key="7">
    <source>
        <dbReference type="PIRSR" id="PIRSR000290-1"/>
    </source>
</evidence>
<dbReference type="InterPro" id="IPR050316">
    <property type="entry name" value="Tyrosinase/Hemocyanin"/>
</dbReference>
<dbReference type="EMBL" id="QPKB01000007">
    <property type="protein sequence ID" value="RWR88445.1"/>
    <property type="molecule type" value="Genomic_DNA"/>
</dbReference>
<protein>
    <submittedName>
        <fullName evidence="13">Polyphenol oxidase, chloroplastic-like protein</fullName>
    </submittedName>
</protein>
<dbReference type="Pfam" id="PF12143">
    <property type="entry name" value="PPO1_KFDV"/>
    <property type="match status" value="1"/>
</dbReference>
<dbReference type="GO" id="GO:0046148">
    <property type="term" value="P:pigment biosynthetic process"/>
    <property type="evidence" value="ECO:0007669"/>
    <property type="project" value="InterPro"/>
</dbReference>
<feature type="region of interest" description="Disordered" evidence="10">
    <location>
        <begin position="19"/>
        <end position="42"/>
    </location>
</feature>
<feature type="domain" description="Tyrosinase copper-binding" evidence="11">
    <location>
        <begin position="201"/>
        <end position="218"/>
    </location>
</feature>
<feature type="binding site" evidence="7">
    <location>
        <position position="210"/>
    </location>
    <ligand>
        <name>Cu cation</name>
        <dbReference type="ChEBI" id="CHEBI:23378"/>
        <label>A</label>
    </ligand>
</feature>
<accession>A0A3S3NIU4</accession>
<dbReference type="STRING" id="337451.A0A3S3NIU4"/>
<evidence type="ECO:0000256" key="10">
    <source>
        <dbReference type="SAM" id="MobiDB-lite"/>
    </source>
</evidence>
<dbReference type="PROSITE" id="PS00498">
    <property type="entry name" value="TYROSINASE_2"/>
    <property type="match status" value="1"/>
</dbReference>
<feature type="cross-link" description="2'-(S-cysteinyl)-histidine (Cys-His)" evidence="9">
    <location>
        <begin position="184"/>
        <end position="201"/>
    </location>
</feature>
<feature type="domain" description="Tyrosinase copper-binding" evidence="12">
    <location>
        <begin position="359"/>
        <end position="370"/>
    </location>
</feature>
<keyword evidence="5 7" id="KW-0186">Copper</keyword>
<reference evidence="13 14" key="1">
    <citation type="journal article" date="2019" name="Nat. Plants">
        <title>Stout camphor tree genome fills gaps in understanding of flowering plant genome evolution.</title>
        <authorList>
            <person name="Chaw S.M."/>
            <person name="Liu Y.C."/>
            <person name="Wu Y.W."/>
            <person name="Wang H.Y."/>
            <person name="Lin C.I."/>
            <person name="Wu C.S."/>
            <person name="Ke H.M."/>
            <person name="Chang L.Y."/>
            <person name="Hsu C.Y."/>
            <person name="Yang H.T."/>
            <person name="Sudianto E."/>
            <person name="Hsu M.H."/>
            <person name="Wu K.P."/>
            <person name="Wang L.N."/>
            <person name="Leebens-Mack J.H."/>
            <person name="Tsai I.J."/>
        </authorList>
    </citation>
    <scope>NUCLEOTIDE SEQUENCE [LARGE SCALE GENOMIC DNA]</scope>
    <source>
        <strain evidence="14">cv. Chaw 1501</strain>
        <tissue evidence="13">Young leaves</tissue>
    </source>
</reference>
<feature type="disulfide bond" evidence="8">
    <location>
        <begin position="103"/>
        <end position="118"/>
    </location>
</feature>
<evidence type="ECO:0000313" key="14">
    <source>
        <dbReference type="Proteomes" id="UP000283530"/>
    </source>
</evidence>
<comment type="similarity">
    <text evidence="1">Belongs to the tyrosinase family.</text>
</comment>
<gene>
    <name evidence="13" type="ORF">CKAN_01745500</name>
</gene>
<feature type="binding site" evidence="7">
    <location>
        <position position="180"/>
    </location>
    <ligand>
        <name>Cu cation</name>
        <dbReference type="ChEBI" id="CHEBI:23378"/>
        <label>A</label>
    </ligand>
</feature>
<evidence type="ECO:0000256" key="6">
    <source>
        <dbReference type="ARBA" id="ARBA00023157"/>
    </source>
</evidence>
<evidence type="ECO:0000313" key="13">
    <source>
        <dbReference type="EMBL" id="RWR88445.1"/>
    </source>
</evidence>
<dbReference type="PRINTS" id="PR00092">
    <property type="entry name" value="TYROSINASE"/>
</dbReference>
<comment type="caution">
    <text evidence="13">The sequence shown here is derived from an EMBL/GenBank/DDBJ whole genome shotgun (WGS) entry which is preliminary data.</text>
</comment>
<dbReference type="PROSITE" id="PS00497">
    <property type="entry name" value="TYROSINASE_1"/>
    <property type="match status" value="1"/>
</dbReference>
<dbReference type="InterPro" id="IPR022739">
    <property type="entry name" value="Polyphenol_oxidase_cen"/>
</dbReference>
<dbReference type="PANTHER" id="PTHR11474">
    <property type="entry name" value="TYROSINASE FAMILY MEMBER"/>
    <property type="match status" value="1"/>
</dbReference>
<evidence type="ECO:0000256" key="2">
    <source>
        <dbReference type="ARBA" id="ARBA00022723"/>
    </source>
</evidence>
<dbReference type="InterPro" id="IPR002227">
    <property type="entry name" value="Tyrosinase_Cu-bd"/>
</dbReference>
<dbReference type="Pfam" id="PF00264">
    <property type="entry name" value="Tyrosinase"/>
    <property type="match status" value="1"/>
</dbReference>
<dbReference type="OrthoDB" id="6132182at2759"/>
<evidence type="ECO:0000259" key="11">
    <source>
        <dbReference type="PROSITE" id="PS00497"/>
    </source>
</evidence>
<feature type="binding site" evidence="7">
    <location>
        <position position="366"/>
    </location>
    <ligand>
        <name>Cu cation</name>
        <dbReference type="ChEBI" id="CHEBI:23378"/>
        <label>B</label>
    </ligand>
</feature>
<dbReference type="PANTHER" id="PTHR11474:SF76">
    <property type="entry name" value="SHKT DOMAIN-CONTAINING PROTEIN"/>
    <property type="match status" value="1"/>
</dbReference>